<dbReference type="OrthoDB" id="438641at2759"/>
<comment type="caution">
    <text evidence="3">The sequence shown here is derived from an EMBL/GenBank/DDBJ whole genome shotgun (WGS) entry which is preliminary data.</text>
</comment>
<dbReference type="PANTHER" id="PTHR47332">
    <property type="entry name" value="SET DOMAIN-CONTAINING PROTEIN 5"/>
    <property type="match status" value="1"/>
</dbReference>
<organism evidence="3 4">
    <name type="scientific">Patellaria atrata CBS 101060</name>
    <dbReference type="NCBI Taxonomy" id="1346257"/>
    <lineage>
        <taxon>Eukaryota</taxon>
        <taxon>Fungi</taxon>
        <taxon>Dikarya</taxon>
        <taxon>Ascomycota</taxon>
        <taxon>Pezizomycotina</taxon>
        <taxon>Dothideomycetes</taxon>
        <taxon>Dothideomycetes incertae sedis</taxon>
        <taxon>Patellariales</taxon>
        <taxon>Patellariaceae</taxon>
        <taxon>Patellaria</taxon>
    </lineage>
</organism>
<evidence type="ECO:0000256" key="1">
    <source>
        <dbReference type="SAM" id="SignalP"/>
    </source>
</evidence>
<dbReference type="SMART" id="SM00317">
    <property type="entry name" value="SET"/>
    <property type="match status" value="1"/>
</dbReference>
<dbReference type="Pfam" id="PF00856">
    <property type="entry name" value="SET"/>
    <property type="match status" value="1"/>
</dbReference>
<name>A0A9P4SDB9_9PEZI</name>
<feature type="domain" description="SET" evidence="2">
    <location>
        <begin position="134"/>
        <end position="278"/>
    </location>
</feature>
<dbReference type="CDD" id="cd20071">
    <property type="entry name" value="SET_SMYD"/>
    <property type="match status" value="1"/>
</dbReference>
<evidence type="ECO:0000313" key="3">
    <source>
        <dbReference type="EMBL" id="KAF2840497.1"/>
    </source>
</evidence>
<dbReference type="InterPro" id="IPR046341">
    <property type="entry name" value="SET_dom_sf"/>
</dbReference>
<dbReference type="SUPFAM" id="SSF82199">
    <property type="entry name" value="SET domain"/>
    <property type="match status" value="1"/>
</dbReference>
<evidence type="ECO:0000313" key="4">
    <source>
        <dbReference type="Proteomes" id="UP000799429"/>
    </source>
</evidence>
<sequence length="384" mass="42902">MTRVWHLVATISALLHYPEYITATSLPSSQCPWNPLGPLRSRTSTSCPLPVNSNSIAVTRDWDPWTYKPFCVYSTTHTNVEFCTYTHIPFRRMHGVSLIVEPHIAATLTSSLPDPDVSWDPQRDPFEAGALHEPPAYVVQDIPGKGKGVVAQRKIRRGEMFMVDFPVLVAGVKFPEVLSVRQGSELIKWAVMQLPRPELVLELGRSVGGGVVEDVLKTNVFALEIEGTPHMALYPEISRINHACKPNAFTRASPRILNTEVVAHRDIELGEEITLTYIPSILPHSERRLKLRAWNFTCACPICSAPASGIAHSDSQRARIQAIGDELAYLRVASPTPENRSQIDTLSKELLRIVEEEELPGELPMFWEQLARVYFDVGDVLQAL</sequence>
<dbReference type="PROSITE" id="PS50280">
    <property type="entry name" value="SET"/>
    <property type="match status" value="1"/>
</dbReference>
<dbReference type="InterPro" id="IPR001214">
    <property type="entry name" value="SET_dom"/>
</dbReference>
<dbReference type="PANTHER" id="PTHR47332:SF6">
    <property type="entry name" value="SET DOMAIN-CONTAINING PROTEIN"/>
    <property type="match status" value="1"/>
</dbReference>
<protein>
    <submittedName>
        <fullName evidence="3">SET domain-containing protein</fullName>
    </submittedName>
</protein>
<proteinExistence type="predicted"/>
<feature type="signal peptide" evidence="1">
    <location>
        <begin position="1"/>
        <end position="23"/>
    </location>
</feature>
<dbReference type="EMBL" id="MU006093">
    <property type="protein sequence ID" value="KAF2840497.1"/>
    <property type="molecule type" value="Genomic_DNA"/>
</dbReference>
<accession>A0A9P4SDB9</accession>
<dbReference type="Gene3D" id="2.170.270.10">
    <property type="entry name" value="SET domain"/>
    <property type="match status" value="1"/>
</dbReference>
<feature type="chain" id="PRO_5040149091" evidence="1">
    <location>
        <begin position="24"/>
        <end position="384"/>
    </location>
</feature>
<dbReference type="Proteomes" id="UP000799429">
    <property type="component" value="Unassembled WGS sequence"/>
</dbReference>
<dbReference type="AlphaFoldDB" id="A0A9P4SDB9"/>
<reference evidence="3" key="1">
    <citation type="journal article" date="2020" name="Stud. Mycol.">
        <title>101 Dothideomycetes genomes: a test case for predicting lifestyles and emergence of pathogens.</title>
        <authorList>
            <person name="Haridas S."/>
            <person name="Albert R."/>
            <person name="Binder M."/>
            <person name="Bloem J."/>
            <person name="Labutti K."/>
            <person name="Salamov A."/>
            <person name="Andreopoulos B."/>
            <person name="Baker S."/>
            <person name="Barry K."/>
            <person name="Bills G."/>
            <person name="Bluhm B."/>
            <person name="Cannon C."/>
            <person name="Castanera R."/>
            <person name="Culley D."/>
            <person name="Daum C."/>
            <person name="Ezra D."/>
            <person name="Gonzalez J."/>
            <person name="Henrissat B."/>
            <person name="Kuo A."/>
            <person name="Liang C."/>
            <person name="Lipzen A."/>
            <person name="Lutzoni F."/>
            <person name="Magnuson J."/>
            <person name="Mondo S."/>
            <person name="Nolan M."/>
            <person name="Ohm R."/>
            <person name="Pangilinan J."/>
            <person name="Park H.-J."/>
            <person name="Ramirez L."/>
            <person name="Alfaro M."/>
            <person name="Sun H."/>
            <person name="Tritt A."/>
            <person name="Yoshinaga Y."/>
            <person name="Zwiers L.-H."/>
            <person name="Turgeon B."/>
            <person name="Goodwin S."/>
            <person name="Spatafora J."/>
            <person name="Crous P."/>
            <person name="Grigoriev I."/>
        </authorList>
    </citation>
    <scope>NUCLEOTIDE SEQUENCE</scope>
    <source>
        <strain evidence="3">CBS 101060</strain>
    </source>
</reference>
<gene>
    <name evidence="3" type="ORF">M501DRAFT_952915</name>
</gene>
<keyword evidence="1" id="KW-0732">Signal</keyword>
<evidence type="ECO:0000259" key="2">
    <source>
        <dbReference type="PROSITE" id="PS50280"/>
    </source>
</evidence>
<feature type="non-terminal residue" evidence="3">
    <location>
        <position position="384"/>
    </location>
</feature>
<dbReference type="InterPro" id="IPR053185">
    <property type="entry name" value="SET_domain_protein"/>
</dbReference>
<keyword evidence="4" id="KW-1185">Reference proteome</keyword>